<accession>A0A4Q1HPF9</accession>
<dbReference type="InterPro" id="IPR052342">
    <property type="entry name" value="MCH/BMMD"/>
</dbReference>
<dbReference type="PANTHER" id="PTHR43664:SF1">
    <property type="entry name" value="BETA-METHYLMALYL-COA DEHYDRATASE"/>
    <property type="match status" value="1"/>
</dbReference>
<evidence type="ECO:0000313" key="2">
    <source>
        <dbReference type="EMBL" id="RXN92236.1"/>
    </source>
</evidence>
<protein>
    <submittedName>
        <fullName evidence="2">Acyl dehydratase</fullName>
    </submittedName>
</protein>
<comment type="caution">
    <text evidence="2">The sequence shown here is derived from an EMBL/GenBank/DDBJ whole genome shotgun (WGS) entry which is preliminary data.</text>
</comment>
<keyword evidence="3" id="KW-1185">Reference proteome</keyword>
<dbReference type="SUPFAM" id="SSF54637">
    <property type="entry name" value="Thioesterase/thiol ester dehydrase-isomerase"/>
    <property type="match status" value="1"/>
</dbReference>
<dbReference type="Gene3D" id="3.10.129.10">
    <property type="entry name" value="Hotdog Thioesterase"/>
    <property type="match status" value="1"/>
</dbReference>
<dbReference type="OrthoDB" id="6703795at2"/>
<dbReference type="EMBL" id="PYAL01000001">
    <property type="protein sequence ID" value="RXN92236.1"/>
    <property type="molecule type" value="Genomic_DNA"/>
</dbReference>
<dbReference type="AlphaFoldDB" id="A0A4Q1HPF9"/>
<organism evidence="2 3">
    <name type="scientific">Achromobacter aloeverae</name>
    <dbReference type="NCBI Taxonomy" id="1750518"/>
    <lineage>
        <taxon>Bacteria</taxon>
        <taxon>Pseudomonadati</taxon>
        <taxon>Pseudomonadota</taxon>
        <taxon>Betaproteobacteria</taxon>
        <taxon>Burkholderiales</taxon>
        <taxon>Alcaligenaceae</taxon>
        <taxon>Achromobacter</taxon>
    </lineage>
</organism>
<dbReference type="RefSeq" id="WP_129148199.1">
    <property type="nucleotide sequence ID" value="NZ_JBHSDO010000016.1"/>
</dbReference>
<evidence type="ECO:0000259" key="1">
    <source>
        <dbReference type="Pfam" id="PF13452"/>
    </source>
</evidence>
<feature type="domain" description="FAS1-like dehydratase" evidence="1">
    <location>
        <begin position="30"/>
        <end position="156"/>
    </location>
</feature>
<dbReference type="Pfam" id="PF13452">
    <property type="entry name" value="FAS1_DH_region"/>
    <property type="match status" value="1"/>
</dbReference>
<dbReference type="InterPro" id="IPR029069">
    <property type="entry name" value="HotDog_dom_sf"/>
</dbReference>
<reference evidence="2 3" key="1">
    <citation type="journal article" date="2017" name="Int. J. Syst. Evol. Microbiol.">
        <title>Achromobacter aloeverae sp. nov., isolated from the root of Aloe vera (L.) Burm.f.</title>
        <authorList>
            <person name="Kuncharoen N."/>
            <person name="Muramatsu Y."/>
            <person name="Shibata C."/>
            <person name="Kamakura Y."/>
            <person name="Nakagawa Y."/>
            <person name="Tanasupawat S."/>
        </authorList>
    </citation>
    <scope>NUCLEOTIDE SEQUENCE [LARGE SCALE GENOMIC DNA]</scope>
    <source>
        <strain evidence="2 3">AVA-1</strain>
    </source>
</reference>
<dbReference type="Proteomes" id="UP000290849">
    <property type="component" value="Unassembled WGS sequence"/>
</dbReference>
<sequence length="167" mass="18431">MKHSAENPSLDPAWRDAPVMGLGLHWNDVQVGQRFQTLGRTVTEADIAMFVGVTGMVEEMFTNVEYIQRESRMGARPVPGSLVFCVAEGLLMQSTMQRTGVAFLECDLRILKPTVAGDTLHVCVEVVEARATSKPGSGLLRTMNRVVNQRDDVVATYNPLRMVKGRP</sequence>
<name>A0A4Q1HPF9_9BURK</name>
<dbReference type="InterPro" id="IPR039569">
    <property type="entry name" value="FAS1-like_DH_region"/>
</dbReference>
<gene>
    <name evidence="2" type="ORF">C7R54_00245</name>
</gene>
<proteinExistence type="predicted"/>
<evidence type="ECO:0000313" key="3">
    <source>
        <dbReference type="Proteomes" id="UP000290849"/>
    </source>
</evidence>
<dbReference type="PANTHER" id="PTHR43664">
    <property type="entry name" value="MONOAMINE OXIDASE-RELATED"/>
    <property type="match status" value="1"/>
</dbReference>